<dbReference type="InterPro" id="IPR051636">
    <property type="entry name" value="Plant_LTP/defense-related"/>
</dbReference>
<feature type="domain" description="Bifunctional inhibitor/plant lipid transfer protein/seed storage helical" evidence="2">
    <location>
        <begin position="30"/>
        <end position="110"/>
    </location>
</feature>
<protein>
    <recommendedName>
        <fullName evidence="2">Bifunctional inhibitor/plant lipid transfer protein/seed storage helical domain-containing protein</fullName>
    </recommendedName>
</protein>
<keyword evidence="7" id="KW-1185">Reference proteome</keyword>
<dbReference type="EMBL" id="OZ075113">
    <property type="protein sequence ID" value="CAL5020468.1"/>
    <property type="molecule type" value="Genomic_DNA"/>
</dbReference>
<keyword evidence="1" id="KW-0732">Signal</keyword>
<feature type="signal peptide" evidence="1">
    <location>
        <begin position="1"/>
        <end position="27"/>
    </location>
</feature>
<dbReference type="PANTHER" id="PTHR31731">
    <property type="match status" value="1"/>
</dbReference>
<evidence type="ECO:0000313" key="7">
    <source>
        <dbReference type="Proteomes" id="UP001497457"/>
    </source>
</evidence>
<gene>
    <name evidence="3" type="ORF">URODEC1_LOCUS75394</name>
    <name evidence="4" type="ORF">URODEC1_LOCUS75395</name>
    <name evidence="5" type="ORF">URODEC1_LOCUS95213</name>
    <name evidence="6" type="ORF">URODEC1_LOCUS95214</name>
</gene>
<organism evidence="4 7">
    <name type="scientific">Urochloa decumbens</name>
    <dbReference type="NCBI Taxonomy" id="240449"/>
    <lineage>
        <taxon>Eukaryota</taxon>
        <taxon>Viridiplantae</taxon>
        <taxon>Streptophyta</taxon>
        <taxon>Embryophyta</taxon>
        <taxon>Tracheophyta</taxon>
        <taxon>Spermatophyta</taxon>
        <taxon>Magnoliopsida</taxon>
        <taxon>Liliopsida</taxon>
        <taxon>Poales</taxon>
        <taxon>Poaceae</taxon>
        <taxon>PACMAD clade</taxon>
        <taxon>Panicoideae</taxon>
        <taxon>Panicodae</taxon>
        <taxon>Paniceae</taxon>
        <taxon>Melinidinae</taxon>
        <taxon>Urochloa</taxon>
    </lineage>
</organism>
<reference evidence="7" key="1">
    <citation type="submission" date="2024-06" db="EMBL/GenBank/DDBJ databases">
        <authorList>
            <person name="Ryan C."/>
        </authorList>
    </citation>
    <scope>NUCLEOTIDE SEQUENCE [LARGE SCALE GENOMIC DNA]</scope>
</reference>
<evidence type="ECO:0000313" key="5">
    <source>
        <dbReference type="EMBL" id="CAL5056715.1"/>
    </source>
</evidence>
<dbReference type="Proteomes" id="UP001497457">
    <property type="component" value="Chromosome 4rd"/>
</dbReference>
<dbReference type="AlphaFoldDB" id="A0ABC9CIM8"/>
<evidence type="ECO:0000256" key="1">
    <source>
        <dbReference type="SAM" id="SignalP"/>
    </source>
</evidence>
<sequence length="111" mass="11579">MAPKAFFALFLAFNLLVLGWMPLPADAATCPRDAPQLAACVNALNVVNLQVGSPPVQPCCSLIDGLVEAEAAVCLCTVIKANVLGVQLNVPVDLSLVLNNCGRDPNSFTCP</sequence>
<dbReference type="CDD" id="cd01958">
    <property type="entry name" value="HPS_like"/>
    <property type="match status" value="1"/>
</dbReference>
<dbReference type="InterPro" id="IPR016140">
    <property type="entry name" value="Bifunc_inhib/LTP/seed_store"/>
</dbReference>
<evidence type="ECO:0000313" key="3">
    <source>
        <dbReference type="EMBL" id="CAL5020468.1"/>
    </source>
</evidence>
<feature type="chain" id="PRO_5044721690" description="Bifunctional inhibitor/plant lipid transfer protein/seed storage helical domain-containing protein" evidence="1">
    <location>
        <begin position="28"/>
        <end position="111"/>
    </location>
</feature>
<dbReference type="InterPro" id="IPR027923">
    <property type="entry name" value="Hydrophob_seed_dom"/>
</dbReference>
<evidence type="ECO:0000259" key="2">
    <source>
        <dbReference type="SMART" id="SM00499"/>
    </source>
</evidence>
<dbReference type="SUPFAM" id="SSF47699">
    <property type="entry name" value="Bifunctional inhibitor/lipid-transfer protein/seed storage 2S albumin"/>
    <property type="match status" value="1"/>
</dbReference>
<dbReference type="EMBL" id="OZ075114">
    <property type="protein sequence ID" value="CAL5056716.1"/>
    <property type="molecule type" value="Genomic_DNA"/>
</dbReference>
<name>A0ABC9CIM8_9POAL</name>
<dbReference type="SMART" id="SM00499">
    <property type="entry name" value="AAI"/>
    <property type="match status" value="1"/>
</dbReference>
<dbReference type="Pfam" id="PF14547">
    <property type="entry name" value="Hydrophob_seed"/>
    <property type="match status" value="1"/>
</dbReference>
<proteinExistence type="predicted"/>
<dbReference type="Proteomes" id="UP001497457">
    <property type="component" value="Chromosome 3rd"/>
</dbReference>
<accession>A0ABC9CIM8</accession>
<dbReference type="EMBL" id="OZ075114">
    <property type="protein sequence ID" value="CAL5056715.1"/>
    <property type="molecule type" value="Genomic_DNA"/>
</dbReference>
<evidence type="ECO:0000313" key="6">
    <source>
        <dbReference type="EMBL" id="CAL5056716.1"/>
    </source>
</evidence>
<dbReference type="InterPro" id="IPR036312">
    <property type="entry name" value="Bifun_inhib/LTP/seed_sf"/>
</dbReference>
<dbReference type="Gene3D" id="1.10.110.10">
    <property type="entry name" value="Plant lipid-transfer and hydrophobic proteins"/>
    <property type="match status" value="1"/>
</dbReference>
<evidence type="ECO:0000313" key="4">
    <source>
        <dbReference type="EMBL" id="CAL5020469.1"/>
    </source>
</evidence>
<dbReference type="EMBL" id="OZ075113">
    <property type="protein sequence ID" value="CAL5020469.1"/>
    <property type="molecule type" value="Genomic_DNA"/>
</dbReference>
<reference evidence="4 7" key="2">
    <citation type="submission" date="2024-10" db="EMBL/GenBank/DDBJ databases">
        <authorList>
            <person name="Ryan C."/>
        </authorList>
    </citation>
    <scope>NUCLEOTIDE SEQUENCE [LARGE SCALE GENOMIC DNA]</scope>
</reference>